<comment type="function">
    <text evidence="6">Catalyzes the NADPH-dependent reduction of N-acetyl-5-glutamyl phosphate to yield N-acetyl-L-glutamate 5-semialdehyde.</text>
</comment>
<evidence type="ECO:0000256" key="5">
    <source>
        <dbReference type="ARBA" id="ARBA00023002"/>
    </source>
</evidence>
<evidence type="ECO:0000256" key="2">
    <source>
        <dbReference type="ARBA" id="ARBA00022571"/>
    </source>
</evidence>
<evidence type="ECO:0000256" key="6">
    <source>
        <dbReference type="HAMAP-Rule" id="MF_01110"/>
    </source>
</evidence>
<keyword evidence="10" id="KW-1185">Reference proteome</keyword>
<dbReference type="CDD" id="cd17896">
    <property type="entry name" value="AGPR_2_N"/>
    <property type="match status" value="1"/>
</dbReference>
<feature type="active site" evidence="6 7">
    <location>
        <position position="116"/>
    </location>
</feature>
<dbReference type="PROSITE" id="PS01224">
    <property type="entry name" value="ARGC"/>
    <property type="match status" value="1"/>
</dbReference>
<dbReference type="PANTHER" id="PTHR32338">
    <property type="entry name" value="N-ACETYL-GAMMA-GLUTAMYL-PHOSPHATE REDUCTASE, CHLOROPLASTIC-RELATED-RELATED"/>
    <property type="match status" value="1"/>
</dbReference>
<evidence type="ECO:0000313" key="10">
    <source>
        <dbReference type="Proteomes" id="UP000530564"/>
    </source>
</evidence>
<comment type="catalytic activity">
    <reaction evidence="6">
        <text>N-acetyl-L-glutamate 5-semialdehyde + phosphate + NADP(+) = N-acetyl-L-glutamyl 5-phosphate + NADPH + H(+)</text>
        <dbReference type="Rhea" id="RHEA:21588"/>
        <dbReference type="ChEBI" id="CHEBI:15378"/>
        <dbReference type="ChEBI" id="CHEBI:29123"/>
        <dbReference type="ChEBI" id="CHEBI:43474"/>
        <dbReference type="ChEBI" id="CHEBI:57783"/>
        <dbReference type="ChEBI" id="CHEBI:57936"/>
        <dbReference type="ChEBI" id="CHEBI:58349"/>
        <dbReference type="EC" id="1.2.1.38"/>
    </reaction>
</comment>
<keyword evidence="4 6" id="KW-0521">NADP</keyword>
<dbReference type="Gene3D" id="3.30.360.10">
    <property type="entry name" value="Dihydrodipicolinate Reductase, domain 2"/>
    <property type="match status" value="1"/>
</dbReference>
<keyword evidence="1 6" id="KW-0963">Cytoplasm</keyword>
<dbReference type="EC" id="1.2.1.38" evidence="6"/>
<dbReference type="GO" id="GO:0051287">
    <property type="term" value="F:NAD binding"/>
    <property type="evidence" value="ECO:0007669"/>
    <property type="project" value="InterPro"/>
</dbReference>
<organism evidence="9 10">
    <name type="scientific">Phenylobacterium haematophilum</name>
    <dbReference type="NCBI Taxonomy" id="98513"/>
    <lineage>
        <taxon>Bacteria</taxon>
        <taxon>Pseudomonadati</taxon>
        <taxon>Pseudomonadota</taxon>
        <taxon>Alphaproteobacteria</taxon>
        <taxon>Caulobacterales</taxon>
        <taxon>Caulobacteraceae</taxon>
        <taxon>Phenylobacterium</taxon>
    </lineage>
</organism>
<dbReference type="InterPro" id="IPR050085">
    <property type="entry name" value="AGPR"/>
</dbReference>
<accession>A0A839ZXS0</accession>
<dbReference type="GO" id="GO:0003942">
    <property type="term" value="F:N-acetyl-gamma-glutamyl-phosphate reductase activity"/>
    <property type="evidence" value="ECO:0007669"/>
    <property type="project" value="UniProtKB-UniRule"/>
</dbReference>
<comment type="subcellular location">
    <subcellularLocation>
        <location evidence="6">Cytoplasm</location>
    </subcellularLocation>
</comment>
<dbReference type="GO" id="GO:0006526">
    <property type="term" value="P:L-arginine biosynthetic process"/>
    <property type="evidence" value="ECO:0007669"/>
    <property type="project" value="UniProtKB-UniRule"/>
</dbReference>
<evidence type="ECO:0000256" key="1">
    <source>
        <dbReference type="ARBA" id="ARBA00022490"/>
    </source>
</evidence>
<dbReference type="HAMAP" id="MF_01110">
    <property type="entry name" value="ArgC_type2"/>
    <property type="match status" value="1"/>
</dbReference>
<feature type="domain" description="Semialdehyde dehydrogenase NAD-binding" evidence="8">
    <location>
        <begin position="4"/>
        <end position="105"/>
    </location>
</feature>
<evidence type="ECO:0000256" key="4">
    <source>
        <dbReference type="ARBA" id="ARBA00022857"/>
    </source>
</evidence>
<gene>
    <name evidence="6" type="primary">argC</name>
    <name evidence="9" type="ORF">GGQ61_000777</name>
</gene>
<dbReference type="UniPathway" id="UPA00068">
    <property type="reaction ID" value="UER00108"/>
</dbReference>
<dbReference type="SUPFAM" id="SSF51735">
    <property type="entry name" value="NAD(P)-binding Rossmann-fold domains"/>
    <property type="match status" value="1"/>
</dbReference>
<dbReference type="InterPro" id="IPR010136">
    <property type="entry name" value="AGPR_type-2"/>
</dbReference>
<dbReference type="GO" id="GO:0005737">
    <property type="term" value="C:cytoplasm"/>
    <property type="evidence" value="ECO:0007669"/>
    <property type="project" value="UniProtKB-SubCell"/>
</dbReference>
<evidence type="ECO:0000256" key="7">
    <source>
        <dbReference type="PROSITE-ProRule" id="PRU10010"/>
    </source>
</evidence>
<protein>
    <recommendedName>
        <fullName evidence="6">N-acetyl-gamma-glutamyl-phosphate reductase</fullName>
        <shortName evidence="6">AGPR</shortName>
        <ecNumber evidence="6">1.2.1.38</ecNumber>
    </recommendedName>
    <alternativeName>
        <fullName evidence="6">N-acetyl-glutamate semialdehyde dehydrogenase</fullName>
        <shortName evidence="6">NAGSA dehydrogenase</shortName>
    </alternativeName>
</protein>
<comment type="caution">
    <text evidence="9">The sequence shown here is derived from an EMBL/GenBank/DDBJ whole genome shotgun (WGS) entry which is preliminary data.</text>
</comment>
<dbReference type="NCBIfam" id="TIGR01851">
    <property type="entry name" value="argC_other"/>
    <property type="match status" value="1"/>
</dbReference>
<dbReference type="Proteomes" id="UP000530564">
    <property type="component" value="Unassembled WGS sequence"/>
</dbReference>
<dbReference type="InterPro" id="IPR000534">
    <property type="entry name" value="Semialdehyde_DH_NAD-bd"/>
</dbReference>
<dbReference type="SUPFAM" id="SSF55347">
    <property type="entry name" value="Glyceraldehyde-3-phosphate dehydrogenase-like, C-terminal domain"/>
    <property type="match status" value="1"/>
</dbReference>
<evidence type="ECO:0000313" key="9">
    <source>
        <dbReference type="EMBL" id="MBB3890080.1"/>
    </source>
</evidence>
<dbReference type="PANTHER" id="PTHR32338:SF10">
    <property type="entry name" value="N-ACETYL-GAMMA-GLUTAMYL-PHOSPHATE REDUCTASE, CHLOROPLASTIC-RELATED"/>
    <property type="match status" value="1"/>
</dbReference>
<dbReference type="InterPro" id="IPR023013">
    <property type="entry name" value="AGPR_AS"/>
</dbReference>
<comment type="similarity">
    <text evidence="6">Belongs to the NAGSA dehydrogenase family. Type 2 subfamily.</text>
</comment>
<keyword evidence="2 6" id="KW-0055">Arginine biosynthesis</keyword>
<dbReference type="InterPro" id="IPR036291">
    <property type="entry name" value="NAD(P)-bd_dom_sf"/>
</dbReference>
<name>A0A839ZXS0_9CAUL</name>
<dbReference type="Pfam" id="PF22698">
    <property type="entry name" value="Semialdhyde_dhC_1"/>
    <property type="match status" value="1"/>
</dbReference>
<dbReference type="Pfam" id="PF01118">
    <property type="entry name" value="Semialdhyde_dh"/>
    <property type="match status" value="1"/>
</dbReference>
<dbReference type="InterPro" id="IPR058924">
    <property type="entry name" value="AGPR_dimerisation_dom"/>
</dbReference>
<dbReference type="Gene3D" id="3.40.50.720">
    <property type="entry name" value="NAD(P)-binding Rossmann-like Domain"/>
    <property type="match status" value="1"/>
</dbReference>
<keyword evidence="3 6" id="KW-0028">Amino-acid biosynthesis</keyword>
<evidence type="ECO:0000259" key="8">
    <source>
        <dbReference type="SMART" id="SM00859"/>
    </source>
</evidence>
<sequence length="325" mass="34115">MAHTVFIDGEAGTTGLQIRDRLQGRRDLEILSIDPEKRKDADARAELLNTADAVILCLPDEASKEAVGLITSNSVRVIDASTAYRTAPGWTYGFPEMSKDQRAAVAGSKRVSNPGCYPTGFIGLVKPLVAAGLIPSAYPVSVNAISGYSGGGKGLIGEFEAPVTAGTNDAFRPYGLTLMHKHLPEMKLNTGLDHEPIFAPAVGRYAQGMIVEVPLALWALPGAPTPAQLLDVLAEAYAGEQFVQVATPEECADLQKARAGAGGYNADLDPEALNGTNKMKLYVFGNKEKGQARLVAVLDNLGKGASGAAVQSLNLMLGLPEGEGL</sequence>
<dbReference type="CDD" id="cd23935">
    <property type="entry name" value="AGPR_2_C"/>
    <property type="match status" value="1"/>
</dbReference>
<comment type="pathway">
    <text evidence="6">Amino-acid biosynthesis; L-arginine biosynthesis; N(2)-acetyl-L-ornithine from L-glutamate: step 3/4.</text>
</comment>
<proteinExistence type="inferred from homology"/>
<evidence type="ECO:0000256" key="3">
    <source>
        <dbReference type="ARBA" id="ARBA00022605"/>
    </source>
</evidence>
<dbReference type="AlphaFoldDB" id="A0A839ZXS0"/>
<dbReference type="SMART" id="SM00859">
    <property type="entry name" value="Semialdhyde_dh"/>
    <property type="match status" value="1"/>
</dbReference>
<keyword evidence="5 6" id="KW-0560">Oxidoreductase</keyword>
<reference evidence="9 10" key="1">
    <citation type="submission" date="2020-08" db="EMBL/GenBank/DDBJ databases">
        <title>Genomic Encyclopedia of Type Strains, Phase IV (KMG-IV): sequencing the most valuable type-strain genomes for metagenomic binning, comparative biology and taxonomic classification.</title>
        <authorList>
            <person name="Goeker M."/>
        </authorList>
    </citation>
    <scope>NUCLEOTIDE SEQUENCE [LARGE SCALE GENOMIC DNA]</scope>
    <source>
        <strain evidence="9 10">DSM 21793</strain>
    </source>
</reference>
<dbReference type="RefSeq" id="WP_183769949.1">
    <property type="nucleotide sequence ID" value="NZ_JACIDK010000001.1"/>
</dbReference>
<dbReference type="EMBL" id="JACIDK010000001">
    <property type="protein sequence ID" value="MBB3890080.1"/>
    <property type="molecule type" value="Genomic_DNA"/>
</dbReference>